<comment type="caution">
    <text evidence="2">The sequence shown here is derived from an EMBL/GenBank/DDBJ whole genome shotgun (WGS) entry which is preliminary data.</text>
</comment>
<organism evidence="2 3">
    <name type="scientific">Ohtaekwangia kribbensis</name>
    <dbReference type="NCBI Taxonomy" id="688913"/>
    <lineage>
        <taxon>Bacteria</taxon>
        <taxon>Pseudomonadati</taxon>
        <taxon>Bacteroidota</taxon>
        <taxon>Cytophagia</taxon>
        <taxon>Cytophagales</taxon>
        <taxon>Fulvivirgaceae</taxon>
        <taxon>Ohtaekwangia</taxon>
    </lineage>
</organism>
<keyword evidence="3" id="KW-1185">Reference proteome</keyword>
<sequence>MNKRWGLLLLLFVTHTIYAATFNTTTTGGNWASTGTWVGGSVPANWASNTVNINGNVSLTSSTNSLSGFTLISLVSGKSFTSGTSSSSNSLTLTQNTFNSAGTIVIYGDLTLNDTDLNLTAGSLVVTGSLNINYSSTVTISSGVNVTVGTLNINNNSDAILNNSGTLTVSNDVSQGGVLNNLSTGTITVNGNFSSTGSGSSVTTNSGMLNVKGAMDFPSSGKLYINPGGQTYVDGSVTIKSNENLVIGTSVNPPPYADMVIRQNLISQASGDVTINRNGRLAVFGNVSANGGGVLFTINDGGQVYVNGNIGFNGGGSVIANNNDGVPYGFYGDGSVTLNGGGSSVTGQAKQSVAIMKAEDRPFYDWVAAIAGSPLTPLPVTLLYFKIQDVSTSGIELRWATATEKNFEYFQVERAGSDLNFEAIGKVNSAGGINVVTSYTYLDNTPLNDKNYYRLKIVDLDGSFEYTGVIVAENTGAPQADVRVYPTIIDNSFTVELNGEFAIPVKMTLVDAAGNTIYQANLETSTATVDVPANMKTGTYLVRLFTSEGQKAVRVLKR</sequence>
<name>A0ABW3K6F5_9BACT</name>
<dbReference type="Proteomes" id="UP001597112">
    <property type="component" value="Unassembled WGS sequence"/>
</dbReference>
<dbReference type="EMBL" id="JBHTKA010000004">
    <property type="protein sequence ID" value="MFD1000557.1"/>
    <property type="molecule type" value="Genomic_DNA"/>
</dbReference>
<gene>
    <name evidence="2" type="ORF">ACFQ21_14625</name>
</gene>
<dbReference type="InterPro" id="IPR026444">
    <property type="entry name" value="Secre_tail"/>
</dbReference>
<accession>A0ABW3K6F5</accession>
<protein>
    <submittedName>
        <fullName evidence="2">T9SS type A sorting domain-containing protein</fullName>
    </submittedName>
</protein>
<dbReference type="RefSeq" id="WP_377580000.1">
    <property type="nucleotide sequence ID" value="NZ_JBHTKA010000004.1"/>
</dbReference>
<evidence type="ECO:0000256" key="1">
    <source>
        <dbReference type="SAM" id="SignalP"/>
    </source>
</evidence>
<reference evidence="3" key="1">
    <citation type="journal article" date="2019" name="Int. J. Syst. Evol. Microbiol.">
        <title>The Global Catalogue of Microorganisms (GCM) 10K type strain sequencing project: providing services to taxonomists for standard genome sequencing and annotation.</title>
        <authorList>
            <consortium name="The Broad Institute Genomics Platform"/>
            <consortium name="The Broad Institute Genome Sequencing Center for Infectious Disease"/>
            <person name="Wu L."/>
            <person name="Ma J."/>
        </authorList>
    </citation>
    <scope>NUCLEOTIDE SEQUENCE [LARGE SCALE GENOMIC DNA]</scope>
    <source>
        <strain evidence="3">CCUG 58938</strain>
    </source>
</reference>
<dbReference type="NCBIfam" id="TIGR04183">
    <property type="entry name" value="Por_Secre_tail"/>
    <property type="match status" value="1"/>
</dbReference>
<proteinExistence type="predicted"/>
<evidence type="ECO:0000313" key="2">
    <source>
        <dbReference type="EMBL" id="MFD1000557.1"/>
    </source>
</evidence>
<keyword evidence="1" id="KW-0732">Signal</keyword>
<evidence type="ECO:0000313" key="3">
    <source>
        <dbReference type="Proteomes" id="UP001597112"/>
    </source>
</evidence>
<feature type="chain" id="PRO_5047147725" evidence="1">
    <location>
        <begin position="20"/>
        <end position="558"/>
    </location>
</feature>
<feature type="signal peptide" evidence="1">
    <location>
        <begin position="1"/>
        <end position="19"/>
    </location>
</feature>